<dbReference type="EMBL" id="JABKKE010000001">
    <property type="protein sequence ID" value="NPE12745.1"/>
    <property type="molecule type" value="Genomic_DNA"/>
</dbReference>
<organism evidence="5 6">
    <name type="scientific">Xylanibacter rodentium</name>
    <dbReference type="NCBI Taxonomy" id="2736289"/>
    <lineage>
        <taxon>Bacteria</taxon>
        <taxon>Pseudomonadati</taxon>
        <taxon>Bacteroidota</taxon>
        <taxon>Bacteroidia</taxon>
        <taxon>Bacteroidales</taxon>
        <taxon>Prevotellaceae</taxon>
        <taxon>Xylanibacter</taxon>
    </lineage>
</organism>
<reference evidence="5 6" key="1">
    <citation type="submission" date="2020-05" db="EMBL/GenBank/DDBJ databases">
        <title>Distinct polysaccharide utilization as determinants for interspecies competition between intestinal Prevotella spp.</title>
        <authorList>
            <person name="Galvez E.J.C."/>
            <person name="Iljazovic A."/>
            <person name="Strowig T."/>
        </authorList>
    </citation>
    <scope>NUCLEOTIDE SEQUENCE [LARGE SCALE GENOMIC DNA]</scope>
    <source>
        <strain evidence="5 6">PROD</strain>
    </source>
</reference>
<protein>
    <recommendedName>
        <fullName evidence="2">Pyridoxal phosphate homeostasis protein</fullName>
        <shortName evidence="2">PLP homeostasis protein</shortName>
    </recommendedName>
</protein>
<accession>A0ABX2AQ24</accession>
<dbReference type="InterPro" id="IPR029066">
    <property type="entry name" value="PLP-binding_barrel"/>
</dbReference>
<dbReference type="InterPro" id="IPR001608">
    <property type="entry name" value="Ala_racemase_N"/>
</dbReference>
<dbReference type="PANTHER" id="PTHR10146:SF14">
    <property type="entry name" value="PYRIDOXAL PHOSPHATE HOMEOSTASIS PROTEIN"/>
    <property type="match status" value="1"/>
</dbReference>
<keyword evidence="1 2" id="KW-0663">Pyridoxal phosphate</keyword>
<evidence type="ECO:0000256" key="1">
    <source>
        <dbReference type="ARBA" id="ARBA00022898"/>
    </source>
</evidence>
<comment type="caution">
    <text evidence="5">The sequence shown here is derived from an EMBL/GenBank/DDBJ whole genome shotgun (WGS) entry which is preliminary data.</text>
</comment>
<gene>
    <name evidence="5" type="ORF">HPS55_00095</name>
</gene>
<evidence type="ECO:0000313" key="5">
    <source>
        <dbReference type="EMBL" id="NPE12745.1"/>
    </source>
</evidence>
<dbReference type="GeneID" id="82156154"/>
<proteinExistence type="inferred from homology"/>
<dbReference type="NCBIfam" id="TIGR00044">
    <property type="entry name" value="YggS family pyridoxal phosphate-dependent enzyme"/>
    <property type="match status" value="1"/>
</dbReference>
<dbReference type="HAMAP" id="MF_02087">
    <property type="entry name" value="PLP_homeostasis"/>
    <property type="match status" value="1"/>
</dbReference>
<name>A0ABX2AQ24_9BACT</name>
<dbReference type="CDD" id="cd00635">
    <property type="entry name" value="PLPDE_III_YBL036c_like"/>
    <property type="match status" value="1"/>
</dbReference>
<dbReference type="RefSeq" id="WP_172173210.1">
    <property type="nucleotide sequence ID" value="NZ_CASGIA010000008.1"/>
</dbReference>
<dbReference type="SUPFAM" id="SSF51419">
    <property type="entry name" value="PLP-binding barrel"/>
    <property type="match status" value="1"/>
</dbReference>
<feature type="domain" description="Alanine racemase N-terminal" evidence="4">
    <location>
        <begin position="5"/>
        <end position="221"/>
    </location>
</feature>
<dbReference type="PIRSF" id="PIRSF004848">
    <property type="entry name" value="YBL036c_PLPDEIII"/>
    <property type="match status" value="1"/>
</dbReference>
<evidence type="ECO:0000259" key="4">
    <source>
        <dbReference type="Pfam" id="PF01168"/>
    </source>
</evidence>
<keyword evidence="6" id="KW-1185">Reference proteome</keyword>
<comment type="function">
    <text evidence="2">Pyridoxal 5'-phosphate (PLP)-binding protein, which is involved in PLP homeostasis.</text>
</comment>
<dbReference type="PROSITE" id="PS01211">
    <property type="entry name" value="UPF0001"/>
    <property type="match status" value="1"/>
</dbReference>
<evidence type="ECO:0000256" key="2">
    <source>
        <dbReference type="HAMAP-Rule" id="MF_02087"/>
    </source>
</evidence>
<evidence type="ECO:0000256" key="3">
    <source>
        <dbReference type="RuleBase" id="RU004514"/>
    </source>
</evidence>
<dbReference type="Pfam" id="PF01168">
    <property type="entry name" value="Ala_racemase_N"/>
    <property type="match status" value="1"/>
</dbReference>
<dbReference type="PANTHER" id="PTHR10146">
    <property type="entry name" value="PROLINE SYNTHETASE CO-TRANSCRIBED BACTERIAL HOMOLOG PROTEIN"/>
    <property type="match status" value="1"/>
</dbReference>
<sequence>MEYDIRRNIHDVSDSLRPGVELVAVSKYHPDEHIKAAYMEGQRVFGESHERELTEKYRTLPKDIRWHFIGHLQTNKVKYIVPYISMIDSVDSFKLLKEIDRQAAKYERIIDVLLEIRVAQEETKYGFLPDECRRMLDAGQWRELDHVRICGLMTMASNVDDENQIRSEFEQAAALFDEIKQQYFADNEAFRERSWGMSDDYHIAMDCRSTMVRVGSKIFGPRI</sequence>
<dbReference type="InterPro" id="IPR011078">
    <property type="entry name" value="PyrdxlP_homeostasis"/>
</dbReference>
<comment type="similarity">
    <text evidence="2 3">Belongs to the pyridoxal phosphate-binding protein YggS/PROSC family.</text>
</comment>
<feature type="modified residue" description="N6-(pyridoxal phosphate)lysine" evidence="2">
    <location>
        <position position="27"/>
    </location>
</feature>
<dbReference type="Proteomes" id="UP001193734">
    <property type="component" value="Unassembled WGS sequence"/>
</dbReference>
<dbReference type="Gene3D" id="3.20.20.10">
    <property type="entry name" value="Alanine racemase"/>
    <property type="match status" value="1"/>
</dbReference>
<evidence type="ECO:0000313" key="6">
    <source>
        <dbReference type="Proteomes" id="UP001193734"/>
    </source>
</evidence>